<dbReference type="AlphaFoldDB" id="A0A0A6P047"/>
<protein>
    <submittedName>
        <fullName evidence="2">PilT domain-containing protein</fullName>
    </submittedName>
</protein>
<dbReference type="SUPFAM" id="SSF88723">
    <property type="entry name" value="PIN domain-like"/>
    <property type="match status" value="1"/>
</dbReference>
<dbReference type="Pfam" id="PF01850">
    <property type="entry name" value="PIN"/>
    <property type="match status" value="1"/>
</dbReference>
<dbReference type="PANTHER" id="PTHR39664">
    <property type="match status" value="1"/>
</dbReference>
<dbReference type="PATRIC" id="fig|1003181.4.peg.7366"/>
<dbReference type="Proteomes" id="UP000076962">
    <property type="component" value="Unassembled WGS sequence"/>
</dbReference>
<evidence type="ECO:0000259" key="1">
    <source>
        <dbReference type="Pfam" id="PF01850"/>
    </source>
</evidence>
<proteinExistence type="predicted"/>
<dbReference type="PANTHER" id="PTHR39664:SF2">
    <property type="entry name" value="NUCLEIC ACID-BINDING PROTEIN, CONTAINING PIN DOMAIN-RELATED"/>
    <property type="match status" value="1"/>
</dbReference>
<organism evidence="2 3">
    <name type="scientific">Candidatus Thiomargarita nelsonii</name>
    <dbReference type="NCBI Taxonomy" id="1003181"/>
    <lineage>
        <taxon>Bacteria</taxon>
        <taxon>Pseudomonadati</taxon>
        <taxon>Pseudomonadota</taxon>
        <taxon>Gammaproteobacteria</taxon>
        <taxon>Thiotrichales</taxon>
        <taxon>Thiotrichaceae</taxon>
        <taxon>Thiomargarita</taxon>
    </lineage>
</organism>
<sequence length="137" mass="15449">MIGVDANILVRYAVKDDPQQTAQATDFLAKHRCFILKTVLLELVWVLGSKSGYDLSRELVLERVMHILGLPNVVMQDAEHVVIALDWYEAGMDFADALHLASSYDLTAFATFDKKLSNKADQLNISHKVIFLQTEQK</sequence>
<reference evidence="2 3" key="1">
    <citation type="submission" date="2016-05" db="EMBL/GenBank/DDBJ databases">
        <title>Single-cell genome of chain-forming Candidatus Thiomargarita nelsonii and comparison to other large sulfur-oxidizing bacteria.</title>
        <authorList>
            <person name="Winkel M."/>
            <person name="Salman V."/>
            <person name="Woyke T."/>
            <person name="Schulz-Vogt H."/>
            <person name="Richter M."/>
            <person name="Flood B."/>
            <person name="Bailey J."/>
            <person name="Amann R."/>
            <person name="Mussmann M."/>
        </authorList>
    </citation>
    <scope>NUCLEOTIDE SEQUENCE [LARGE SCALE GENOMIC DNA]</scope>
    <source>
        <strain evidence="2 3">THI036</strain>
    </source>
</reference>
<dbReference type="InterPro" id="IPR029060">
    <property type="entry name" value="PIN-like_dom_sf"/>
</dbReference>
<dbReference type="CDD" id="cd18683">
    <property type="entry name" value="PIN_VapC-like"/>
    <property type="match status" value="1"/>
</dbReference>
<accession>A0A0A6P047</accession>
<dbReference type="EMBL" id="LUTY01003072">
    <property type="protein sequence ID" value="OAD18823.1"/>
    <property type="molecule type" value="Genomic_DNA"/>
</dbReference>
<gene>
    <name evidence="2" type="ORF">THIOM_005575</name>
</gene>
<dbReference type="InterPro" id="IPR002716">
    <property type="entry name" value="PIN_dom"/>
</dbReference>
<feature type="domain" description="PIN" evidence="1">
    <location>
        <begin position="4"/>
        <end position="120"/>
    </location>
</feature>
<evidence type="ECO:0000313" key="2">
    <source>
        <dbReference type="EMBL" id="OAD18823.1"/>
    </source>
</evidence>
<dbReference type="Gene3D" id="3.40.50.1010">
    <property type="entry name" value="5'-nuclease"/>
    <property type="match status" value="1"/>
</dbReference>
<evidence type="ECO:0000313" key="3">
    <source>
        <dbReference type="Proteomes" id="UP000076962"/>
    </source>
</evidence>
<comment type="caution">
    <text evidence="2">The sequence shown here is derived from an EMBL/GenBank/DDBJ whole genome shotgun (WGS) entry which is preliminary data.</text>
</comment>
<keyword evidence="3" id="KW-1185">Reference proteome</keyword>
<name>A0A0A6P047_9GAMM</name>